<evidence type="ECO:0000256" key="9">
    <source>
        <dbReference type="ARBA" id="ARBA00023235"/>
    </source>
</evidence>
<proteinExistence type="inferred from homology"/>
<dbReference type="PANTHER" id="PTHR10885">
    <property type="entry name" value="ISOPENTENYL-DIPHOSPHATE DELTA-ISOMERASE"/>
    <property type="match status" value="1"/>
</dbReference>
<reference evidence="13" key="1">
    <citation type="submission" date="2021-03" db="EMBL/GenBank/DDBJ databases">
        <authorList>
            <person name="Sun Q."/>
        </authorList>
    </citation>
    <scope>NUCLEOTIDE SEQUENCE</scope>
    <source>
        <strain evidence="13">CCM 8862</strain>
    </source>
</reference>
<dbReference type="HAMAP" id="MF_00202">
    <property type="entry name" value="Idi"/>
    <property type="match status" value="1"/>
</dbReference>
<dbReference type="GO" id="GO:0005737">
    <property type="term" value="C:cytoplasm"/>
    <property type="evidence" value="ECO:0007669"/>
    <property type="project" value="UniProtKB-SubCell"/>
</dbReference>
<dbReference type="GO" id="GO:0008299">
    <property type="term" value="P:isoprenoid biosynthetic process"/>
    <property type="evidence" value="ECO:0007669"/>
    <property type="project" value="UniProtKB-UniRule"/>
</dbReference>
<evidence type="ECO:0000256" key="8">
    <source>
        <dbReference type="ARBA" id="ARBA00023229"/>
    </source>
</evidence>
<evidence type="ECO:0000256" key="6">
    <source>
        <dbReference type="ARBA" id="ARBA00022842"/>
    </source>
</evidence>
<comment type="cofactor">
    <cofactor evidence="10">
        <name>Mg(2+)</name>
        <dbReference type="ChEBI" id="CHEBI:18420"/>
    </cofactor>
    <text evidence="10">Binds 1 Mg(2+) ion per subunit. The magnesium ion binds only when substrate is bound.</text>
</comment>
<keyword evidence="6 10" id="KW-0460">Magnesium</keyword>
<comment type="caution">
    <text evidence="13">The sequence shown here is derived from an EMBL/GenBank/DDBJ whole genome shotgun (WGS) entry which is preliminary data.</text>
</comment>
<keyword evidence="14" id="KW-1185">Reference proteome</keyword>
<dbReference type="GO" id="GO:0050992">
    <property type="term" value="P:dimethylallyl diphosphate biosynthetic process"/>
    <property type="evidence" value="ECO:0007669"/>
    <property type="project" value="UniProtKB-UniRule"/>
</dbReference>
<comment type="pathway">
    <text evidence="1 10">Isoprenoid biosynthesis; dimethylallyl diphosphate biosynthesis; dimethylallyl diphosphate from isopentenyl diphosphate: step 1/1.</text>
</comment>
<feature type="binding site" evidence="10">
    <location>
        <position position="94"/>
    </location>
    <ligand>
        <name>Mg(2+)</name>
        <dbReference type="ChEBI" id="CHEBI:18420"/>
    </ligand>
</feature>
<keyword evidence="7 10" id="KW-0464">Manganese</keyword>
<dbReference type="CDD" id="cd02885">
    <property type="entry name" value="NUDIX_IPP_Isomerase"/>
    <property type="match status" value="1"/>
</dbReference>
<evidence type="ECO:0000256" key="2">
    <source>
        <dbReference type="ARBA" id="ARBA00007579"/>
    </source>
</evidence>
<feature type="binding site" evidence="10">
    <location>
        <position position="39"/>
    </location>
    <ligand>
        <name>Mn(2+)</name>
        <dbReference type="ChEBI" id="CHEBI:29035"/>
    </ligand>
</feature>
<comment type="function">
    <text evidence="10">Catalyzes the 1,3-allylic rearrangement of the homoallylic substrate isopentenyl (IPP) to its highly electrophilic allylic isomer, dimethylallyl diphosphate (DMAPP).</text>
</comment>
<feature type="active site" evidence="10 11">
    <location>
        <position position="126"/>
    </location>
</feature>
<dbReference type="PIRSF" id="PIRSF018427">
    <property type="entry name" value="Isopntndiph_ism"/>
    <property type="match status" value="1"/>
</dbReference>
<protein>
    <recommendedName>
        <fullName evidence="3 10">Isopentenyl-diphosphate Delta-isomerase</fullName>
        <shortName evidence="10">IPP isomerase</shortName>
        <ecNumber evidence="3 10">5.3.3.2</ecNumber>
    </recommendedName>
    <alternativeName>
        <fullName evidence="10">IPP:DMAPP isomerase</fullName>
    </alternativeName>
    <alternativeName>
        <fullName evidence="10">Isopentenyl pyrophosphate isomerase</fullName>
    </alternativeName>
</protein>
<name>A0A939E2G0_9CORY</name>
<evidence type="ECO:0000256" key="3">
    <source>
        <dbReference type="ARBA" id="ARBA00012057"/>
    </source>
</evidence>
<evidence type="ECO:0000313" key="13">
    <source>
        <dbReference type="EMBL" id="MBN9644222.1"/>
    </source>
</evidence>
<dbReference type="EC" id="5.3.3.2" evidence="3 10"/>
<dbReference type="InterPro" id="IPR015797">
    <property type="entry name" value="NUDIX_hydrolase-like_dom_sf"/>
</dbReference>
<sequence length="196" mass="20896">MTDNPTADTPELVVLADSDGRPAGTCLKSEVHSTTTPLHFAFSCYLLDAQGRVLLTRRALGKKTWPGVWTNSMCGHPAPGEDPAAALVRRGAEELGIDADNIVGVEVVLPDFSYRAVDSSGIVEHEICPVFLARLADPGGVNPLRHEVDSEHWVDAASLVTAVRSTPFAFSPWMVQQLADPRLVSALGVAPDTTGQ</sequence>
<evidence type="ECO:0000256" key="7">
    <source>
        <dbReference type="ARBA" id="ARBA00023211"/>
    </source>
</evidence>
<keyword evidence="5 10" id="KW-0479">Metal-binding</keyword>
<organism evidence="13 14">
    <name type="scientific">Corynebacterium mendelii</name>
    <dbReference type="NCBI Taxonomy" id="2765362"/>
    <lineage>
        <taxon>Bacteria</taxon>
        <taxon>Bacillati</taxon>
        <taxon>Actinomycetota</taxon>
        <taxon>Actinomycetes</taxon>
        <taxon>Mycobacteriales</taxon>
        <taxon>Corynebacteriaceae</taxon>
        <taxon>Corynebacterium</taxon>
    </lineage>
</organism>
<feature type="active site" evidence="10 11">
    <location>
        <position position="74"/>
    </location>
</feature>
<dbReference type="Pfam" id="PF00293">
    <property type="entry name" value="NUDIX"/>
    <property type="match status" value="1"/>
</dbReference>
<feature type="binding site" evidence="10">
    <location>
        <position position="126"/>
    </location>
    <ligand>
        <name>Mn(2+)</name>
        <dbReference type="ChEBI" id="CHEBI:29035"/>
    </ligand>
</feature>
<comment type="similarity">
    <text evidence="2 10">Belongs to the IPP isomerase type 1 family.</text>
</comment>
<dbReference type="InterPro" id="IPR011876">
    <property type="entry name" value="IsopentenylPP_isomerase_typ1"/>
</dbReference>
<evidence type="ECO:0000256" key="1">
    <source>
        <dbReference type="ARBA" id="ARBA00004826"/>
    </source>
</evidence>
<dbReference type="PANTHER" id="PTHR10885:SF0">
    <property type="entry name" value="ISOPENTENYL-DIPHOSPHATE DELTA-ISOMERASE"/>
    <property type="match status" value="1"/>
</dbReference>
<dbReference type="GO" id="GO:0004452">
    <property type="term" value="F:isopentenyl-diphosphate delta-isomerase activity"/>
    <property type="evidence" value="ECO:0007669"/>
    <property type="project" value="UniProtKB-UniRule"/>
</dbReference>
<dbReference type="InterPro" id="IPR056375">
    <property type="entry name" value="Idi_bact"/>
</dbReference>
<gene>
    <name evidence="10 13" type="primary">idi</name>
    <name evidence="13" type="ORF">JZY06_06275</name>
</gene>
<dbReference type="GO" id="GO:0046872">
    <property type="term" value="F:metal ion binding"/>
    <property type="evidence" value="ECO:0007669"/>
    <property type="project" value="UniProtKB-KW"/>
</dbReference>
<dbReference type="Proteomes" id="UP000664332">
    <property type="component" value="Unassembled WGS sequence"/>
</dbReference>
<keyword evidence="8 10" id="KW-0414">Isoprene biosynthesis</keyword>
<keyword evidence="4 10" id="KW-0963">Cytoplasm</keyword>
<accession>A0A939E2G0</accession>
<dbReference type="EMBL" id="JAFLEQ010000008">
    <property type="protein sequence ID" value="MBN9644222.1"/>
    <property type="molecule type" value="Genomic_DNA"/>
</dbReference>
<evidence type="ECO:0000259" key="12">
    <source>
        <dbReference type="PROSITE" id="PS51462"/>
    </source>
</evidence>
<feature type="binding site" evidence="10">
    <location>
        <position position="76"/>
    </location>
    <ligand>
        <name>Mn(2+)</name>
        <dbReference type="ChEBI" id="CHEBI:29035"/>
    </ligand>
</feature>
<evidence type="ECO:0000256" key="5">
    <source>
        <dbReference type="ARBA" id="ARBA00022723"/>
    </source>
</evidence>
<dbReference type="NCBIfam" id="NF002995">
    <property type="entry name" value="PRK03759.1"/>
    <property type="match status" value="1"/>
</dbReference>
<dbReference type="InterPro" id="IPR000086">
    <property type="entry name" value="NUDIX_hydrolase_dom"/>
</dbReference>
<dbReference type="SUPFAM" id="SSF55811">
    <property type="entry name" value="Nudix"/>
    <property type="match status" value="1"/>
</dbReference>
<dbReference type="NCBIfam" id="TIGR02150">
    <property type="entry name" value="IPP_isom_1"/>
    <property type="match status" value="1"/>
</dbReference>
<evidence type="ECO:0000256" key="10">
    <source>
        <dbReference type="HAMAP-Rule" id="MF_00202"/>
    </source>
</evidence>
<dbReference type="RefSeq" id="WP_207278671.1">
    <property type="nucleotide sequence ID" value="NZ_JAFLEQ010000008.1"/>
</dbReference>
<evidence type="ECO:0000313" key="14">
    <source>
        <dbReference type="Proteomes" id="UP000664332"/>
    </source>
</evidence>
<dbReference type="PROSITE" id="PS51462">
    <property type="entry name" value="NUDIX"/>
    <property type="match status" value="1"/>
</dbReference>
<feature type="binding site" evidence="10">
    <location>
        <position position="32"/>
    </location>
    <ligand>
        <name>Mn(2+)</name>
        <dbReference type="ChEBI" id="CHEBI:29035"/>
    </ligand>
</feature>
<dbReference type="AlphaFoldDB" id="A0A939E2G0"/>
<evidence type="ECO:0000256" key="4">
    <source>
        <dbReference type="ARBA" id="ARBA00022490"/>
    </source>
</evidence>
<evidence type="ECO:0000256" key="11">
    <source>
        <dbReference type="PIRSR" id="PIRSR018427-1"/>
    </source>
</evidence>
<feature type="binding site" evidence="10">
    <location>
        <position position="124"/>
    </location>
    <ligand>
        <name>Mn(2+)</name>
        <dbReference type="ChEBI" id="CHEBI:29035"/>
    </ligand>
</feature>
<comment type="subcellular location">
    <subcellularLocation>
        <location evidence="10">Cytoplasm</location>
    </subcellularLocation>
</comment>
<feature type="domain" description="Nudix hydrolase" evidence="12">
    <location>
        <begin position="37"/>
        <end position="176"/>
    </location>
</feature>
<comment type="cofactor">
    <cofactor evidence="10">
        <name>Mn(2+)</name>
        <dbReference type="ChEBI" id="CHEBI:29035"/>
    </cofactor>
    <text evidence="10">Binds 1 Mn(2+) ion per subunit.</text>
</comment>
<comment type="catalytic activity">
    <reaction evidence="10">
        <text>isopentenyl diphosphate = dimethylallyl diphosphate</text>
        <dbReference type="Rhea" id="RHEA:23284"/>
        <dbReference type="ChEBI" id="CHEBI:57623"/>
        <dbReference type="ChEBI" id="CHEBI:128769"/>
        <dbReference type="EC" id="5.3.3.2"/>
    </reaction>
</comment>
<keyword evidence="9 10" id="KW-0413">Isomerase</keyword>
<dbReference type="Gene3D" id="3.90.79.10">
    <property type="entry name" value="Nucleoside Triphosphate Pyrophosphohydrolase"/>
    <property type="match status" value="1"/>
</dbReference>